<dbReference type="EMBL" id="CAJFCJ010000006">
    <property type="protein sequence ID" value="CAD5116007.1"/>
    <property type="molecule type" value="Genomic_DNA"/>
</dbReference>
<reference evidence="15 16" key="1">
    <citation type="submission" date="2020-08" db="EMBL/GenBank/DDBJ databases">
        <authorList>
            <person name="Hejnol A."/>
        </authorList>
    </citation>
    <scope>NUCLEOTIDE SEQUENCE [LARGE SCALE GENOMIC DNA]</scope>
</reference>
<evidence type="ECO:0000313" key="15">
    <source>
        <dbReference type="EMBL" id="CAD5116007.1"/>
    </source>
</evidence>
<keyword evidence="7 13" id="KW-1133">Transmembrane helix</keyword>
<evidence type="ECO:0000256" key="4">
    <source>
        <dbReference type="ARBA" id="ARBA00022729"/>
    </source>
</evidence>
<evidence type="ECO:0000256" key="2">
    <source>
        <dbReference type="ARBA" id="ARBA00008054"/>
    </source>
</evidence>
<feature type="repeat" description="FG-GAP" evidence="12">
    <location>
        <begin position="1085"/>
        <end position="1147"/>
    </location>
</feature>
<evidence type="ECO:0000313" key="16">
    <source>
        <dbReference type="Proteomes" id="UP000549394"/>
    </source>
</evidence>
<comment type="caution">
    <text evidence="15">The sequence shown here is derived from an EMBL/GenBank/DDBJ whole genome shotgun (WGS) entry which is preliminary data.</text>
</comment>
<dbReference type="InterPro" id="IPR048286">
    <property type="entry name" value="Integrin_alpha_Ig-like_3"/>
</dbReference>
<dbReference type="InterPro" id="IPR011993">
    <property type="entry name" value="PH-like_dom_sf"/>
</dbReference>
<feature type="domain" description="PH" evidence="14">
    <location>
        <begin position="376"/>
        <end position="482"/>
    </location>
</feature>
<sequence length="1704" mass="192212">MFILSRATGELCIYIVKRRHSTDHVPFKRTFSRVSTRSKSSVKTEDNEDNKNIFSNIRGSIRRSLRLKVHNKLQKTAMKGQEDYNLPNLENDLQYMRFISAQKKKRGTNLPKEIALEQKIEQELKLRNGAIKLLSACSKQSESQQSLEAAKSLFMSNMRMKSLMDKLRTEENRSSACLGKVSVSSIKVPLLWREKENLKPGKFTGRNFVAFAVLKIDSEVFDTQLVYVTPENNNLAFEDICVFPNVSYNFNCELEIYCHRLGYNELPSSITTSSTAASTPRKLKNRLSKISDSITRSFSRKLSTMVKIEESDGTMIIGPKFDLLASTTLTLQDVCEKGKTLDLRLEDSENNPVNKLQLFGHLVCRVAAIPYCLTDVTLVGYLSINCNRGGGWCPYFCELRSMQLSCWEDKSDVNKMAPVLTIRINKDVQITQLPETSNSTLPGHCRDSLLINTVDASFEILAASNRELRKWWNALQQHLVDQALWQHACDYQMSMEPTLDLTDSEIRPVTKYRRRSSTAPTLGVRALLHERIGAYNLDVNTVLANKGDDNSAFGYSIAQHWDGKRATLLVGSPLHSSTYNNEIEDFSCKHSSLLENELYRRKPGSTFQCDIEATTKQLNNCSYWITGWETCLPTALYKLEGLKPNSPYNVQESRRGMGLGTVVHSSSKDRSVDPLKYESLACAPLWSTVLNTEEKMFTMGTCFREPIETPPSRRAKGYDWFTFSRPAKLNLDSRSDIQDIFQFFHNSAQGFSVDSNKKSQVQVAGAPLANFFRGGFIISLIGDEEEYKGKNNRDETAKVGRYVLHYPTGNNRLKRLDKIHYSGMLGYSVALLSVTDPKDPRRFDDKYRTSFTKCLAYNNSNDCRHDERMKLFKKCSKGDFEICRLSTLELTPHFYSNVGVVAGAPALETSSGALVLFRVIALKNPSFAYKEDPYPMRMMWQYNSTEIGERLGTSLLSMDINGDGFDDIISGAPYYTNEKRTKGGRVYLFLSNGKDLVDSDVYPEPVKIAVDQTETTNCAKKKCYSFQFGKSLANAGDLDGDGIDDLAVGAPYEDLGAVYIFSGGSRSQEEWKNVKPSQKITVDSLGDESVKQILNKGTFGWSLSGGLDMNDDGLIDLSVGAYKSDAVLSLFSRPVVFVKWSFKYPQNFDYESKTFEFRVCAEVTGSRPSISKILNSMNYVIYEDLSTGAPQRFKIDDEIGKKKGVLMETIALNTKICETFTLKLLDNTRDLISGLRLTIVIEATQPDKVLGNQIKLVNYPAVMDKDKIRSKIIPFKTTCQQVPCRCDLVTKVKPNLPLIDPRENVYLFDTKENINNTIRMDFTVENNGEEAHDPKLIIEPPDSFRLINFVKTENSRCFTSLNTSVITCNLKAPLKQGEKSVVAIDFQFQLSLSSSLSLFRAEAKSISEETHPESNIVINRIKASVTINLSLRGLSSPDSLFIEGDIRGASSFNSTKQIGPPVQHIFNVRNEGNFTVQNVRLVVHFPYELKPLDGDDHGKYLFYVEKIPNVECFIKPEYVINPENYIIGDSKTVSSQKSVSKRSVGDSTGEDYGNSVSDGTTLKVGCKLLGARCAVITCVFKRINTGQSADVKIYARAWNTTFLQEFAEYETVHVQSEASLEYGENLFDRTPENNNFTIITEIQTSKIFEKKGIKIWHIILAAIGGFLILLVVLFLCWKCGFFKRSKRDEMYVYQGKKRKTKDNL</sequence>
<evidence type="ECO:0000259" key="14">
    <source>
        <dbReference type="SMART" id="SM00233"/>
    </source>
</evidence>
<dbReference type="PRINTS" id="PR01185">
    <property type="entry name" value="INTEGRINA"/>
</dbReference>
<keyword evidence="6 13" id="KW-0130">Cell adhesion</keyword>
<dbReference type="PANTHER" id="PTHR23220">
    <property type="entry name" value="INTEGRIN ALPHA"/>
    <property type="match status" value="1"/>
</dbReference>
<dbReference type="InterPro" id="IPR012966">
    <property type="entry name" value="AHD"/>
</dbReference>
<keyword evidence="3 13" id="KW-0812">Transmembrane</keyword>
<evidence type="ECO:0000256" key="11">
    <source>
        <dbReference type="ARBA" id="ARBA00023180"/>
    </source>
</evidence>
<dbReference type="PANTHER" id="PTHR23220:SF122">
    <property type="entry name" value="INTEGRIN ALPHA-PS1"/>
    <property type="match status" value="1"/>
</dbReference>
<proteinExistence type="inferred from homology"/>
<dbReference type="GO" id="GO:0007229">
    <property type="term" value="P:integrin-mediated signaling pathway"/>
    <property type="evidence" value="ECO:0007669"/>
    <property type="project" value="UniProtKB-KW"/>
</dbReference>
<feature type="transmembrane region" description="Helical" evidence="13">
    <location>
        <begin position="1655"/>
        <end position="1677"/>
    </location>
</feature>
<evidence type="ECO:0000256" key="13">
    <source>
        <dbReference type="RuleBase" id="RU003762"/>
    </source>
</evidence>
<evidence type="ECO:0000256" key="5">
    <source>
        <dbReference type="ARBA" id="ARBA00022737"/>
    </source>
</evidence>
<dbReference type="GO" id="GO:0033627">
    <property type="term" value="P:cell adhesion mediated by integrin"/>
    <property type="evidence" value="ECO:0007669"/>
    <property type="project" value="TreeGrafter"/>
</dbReference>
<evidence type="ECO:0000256" key="12">
    <source>
        <dbReference type="PROSITE-ProRule" id="PRU00803"/>
    </source>
</evidence>
<dbReference type="SUPFAM" id="SSF50729">
    <property type="entry name" value="PH domain-like"/>
    <property type="match status" value="1"/>
</dbReference>
<feature type="repeat" description="FG-GAP" evidence="12">
    <location>
        <begin position="939"/>
        <end position="998"/>
    </location>
</feature>
<dbReference type="PROSITE" id="PS51470">
    <property type="entry name" value="FG_GAP"/>
    <property type="match status" value="3"/>
</dbReference>
<keyword evidence="9 13" id="KW-0472">Membrane</keyword>
<dbReference type="InterPro" id="IPR001849">
    <property type="entry name" value="PH_domain"/>
</dbReference>
<dbReference type="Gene3D" id="2.60.40.1510">
    <property type="entry name" value="ntegrin, alpha v. Chain A, domain 3"/>
    <property type="match status" value="1"/>
</dbReference>
<dbReference type="Gene3D" id="2.30.29.30">
    <property type="entry name" value="Pleckstrin-homology domain (PH domain)/Phosphotyrosine-binding domain (PTB)"/>
    <property type="match status" value="1"/>
</dbReference>
<dbReference type="GO" id="GO:0008305">
    <property type="term" value="C:integrin complex"/>
    <property type="evidence" value="ECO:0007669"/>
    <property type="project" value="InterPro"/>
</dbReference>
<evidence type="ECO:0000256" key="1">
    <source>
        <dbReference type="ARBA" id="ARBA00004479"/>
    </source>
</evidence>
<dbReference type="Proteomes" id="UP000549394">
    <property type="component" value="Unassembled WGS sequence"/>
</dbReference>
<dbReference type="Gene3D" id="1.20.5.930">
    <property type="entry name" value="Bicelle-embedded integrin alpha(iib) transmembrane segment"/>
    <property type="match status" value="1"/>
</dbReference>
<evidence type="ECO:0000256" key="8">
    <source>
        <dbReference type="ARBA" id="ARBA00023037"/>
    </source>
</evidence>
<dbReference type="Gene3D" id="2.130.10.130">
    <property type="entry name" value="Integrin alpha, N-terminal"/>
    <property type="match status" value="1"/>
</dbReference>
<feature type="repeat" description="FG-GAP" evidence="12">
    <location>
        <begin position="1014"/>
        <end position="1070"/>
    </location>
</feature>
<keyword evidence="16" id="KW-1185">Reference proteome</keyword>
<dbReference type="SUPFAM" id="SSF69318">
    <property type="entry name" value="Integrin alpha N-terminal domain"/>
    <property type="match status" value="1"/>
</dbReference>
<dbReference type="OrthoDB" id="5817051at2759"/>
<dbReference type="GO" id="GO:0007160">
    <property type="term" value="P:cell-matrix adhesion"/>
    <property type="evidence" value="ECO:0007669"/>
    <property type="project" value="TreeGrafter"/>
</dbReference>
<accession>A0A7I8VL25</accession>
<comment type="similarity">
    <text evidence="2 13">Belongs to the integrin alpha chain family.</text>
</comment>
<dbReference type="PROSITE" id="PS00242">
    <property type="entry name" value="INTEGRIN_ALPHA"/>
    <property type="match status" value="1"/>
</dbReference>
<keyword evidence="8 13" id="KW-0401">Integrin</keyword>
<dbReference type="Pfam" id="PF08174">
    <property type="entry name" value="Anillin"/>
    <property type="match status" value="1"/>
</dbReference>
<dbReference type="Pfam" id="PF20805">
    <property type="entry name" value="Integrin_A_Ig_2"/>
    <property type="match status" value="1"/>
</dbReference>
<evidence type="ECO:0000256" key="9">
    <source>
        <dbReference type="ARBA" id="ARBA00023136"/>
    </source>
</evidence>
<comment type="subcellular location">
    <subcellularLocation>
        <location evidence="1 13">Membrane</location>
        <topology evidence="1 13">Single-pass type I membrane protein</topology>
    </subcellularLocation>
</comment>
<keyword evidence="10 13" id="KW-0675">Receptor</keyword>
<name>A0A7I8VL25_9ANNE</name>
<dbReference type="SUPFAM" id="SSF69179">
    <property type="entry name" value="Integrin domains"/>
    <property type="match status" value="2"/>
</dbReference>
<dbReference type="Gene3D" id="2.60.40.1530">
    <property type="entry name" value="ntegrin, alpha v. Chain A, domain 4"/>
    <property type="match status" value="1"/>
</dbReference>
<evidence type="ECO:0000256" key="10">
    <source>
        <dbReference type="ARBA" id="ARBA00023170"/>
    </source>
</evidence>
<dbReference type="InterPro" id="IPR018184">
    <property type="entry name" value="Integrin_alpha_C_CS"/>
</dbReference>
<keyword evidence="11" id="KW-0325">Glycoprotein</keyword>
<dbReference type="InterPro" id="IPR013517">
    <property type="entry name" value="FG-GAP"/>
</dbReference>
<evidence type="ECO:0000256" key="7">
    <source>
        <dbReference type="ARBA" id="ARBA00022989"/>
    </source>
</evidence>
<dbReference type="GO" id="GO:0005178">
    <property type="term" value="F:integrin binding"/>
    <property type="evidence" value="ECO:0007669"/>
    <property type="project" value="TreeGrafter"/>
</dbReference>
<organism evidence="15 16">
    <name type="scientific">Dimorphilus gyrociliatus</name>
    <dbReference type="NCBI Taxonomy" id="2664684"/>
    <lineage>
        <taxon>Eukaryota</taxon>
        <taxon>Metazoa</taxon>
        <taxon>Spiralia</taxon>
        <taxon>Lophotrochozoa</taxon>
        <taxon>Annelida</taxon>
        <taxon>Polychaeta</taxon>
        <taxon>Polychaeta incertae sedis</taxon>
        <taxon>Dinophilidae</taxon>
        <taxon>Dimorphilus</taxon>
    </lineage>
</organism>
<dbReference type="InterPro" id="IPR000413">
    <property type="entry name" value="Integrin_alpha"/>
</dbReference>
<evidence type="ECO:0000256" key="6">
    <source>
        <dbReference type="ARBA" id="ARBA00022889"/>
    </source>
</evidence>
<dbReference type="Pfam" id="PF01839">
    <property type="entry name" value="FG-GAP"/>
    <property type="match status" value="2"/>
</dbReference>
<keyword evidence="5" id="KW-0677">Repeat</keyword>
<dbReference type="SMART" id="SM00233">
    <property type="entry name" value="PH"/>
    <property type="match status" value="1"/>
</dbReference>
<dbReference type="GO" id="GO:0009897">
    <property type="term" value="C:external side of plasma membrane"/>
    <property type="evidence" value="ECO:0007669"/>
    <property type="project" value="TreeGrafter"/>
</dbReference>
<dbReference type="InterPro" id="IPR048285">
    <property type="entry name" value="Integrin_alpha_Ig-like_2"/>
</dbReference>
<dbReference type="GO" id="GO:0098609">
    <property type="term" value="P:cell-cell adhesion"/>
    <property type="evidence" value="ECO:0007669"/>
    <property type="project" value="TreeGrafter"/>
</dbReference>
<dbReference type="Pfam" id="PF20806">
    <property type="entry name" value="Integrin_A_Ig_3"/>
    <property type="match status" value="1"/>
</dbReference>
<dbReference type="InterPro" id="IPR032695">
    <property type="entry name" value="Integrin_dom_sf"/>
</dbReference>
<evidence type="ECO:0000256" key="3">
    <source>
        <dbReference type="ARBA" id="ARBA00022692"/>
    </source>
</evidence>
<keyword evidence="4" id="KW-0732">Signal</keyword>
<dbReference type="InterPro" id="IPR013519">
    <property type="entry name" value="Int_alpha_beta-p"/>
</dbReference>
<dbReference type="SMART" id="SM00191">
    <property type="entry name" value="Int_alpha"/>
    <property type="match status" value="4"/>
</dbReference>
<dbReference type="InterPro" id="IPR028994">
    <property type="entry name" value="Integrin_alpha_N"/>
</dbReference>
<gene>
    <name evidence="15" type="ORF">DGYR_LOCUS4685</name>
</gene>
<protein>
    <submittedName>
        <fullName evidence="15">DgyrCDS4941</fullName>
    </submittedName>
</protein>